<dbReference type="Proteomes" id="UP001153618">
    <property type="component" value="Unassembled WGS sequence"/>
</dbReference>
<dbReference type="PANTHER" id="PTHR13504:SF38">
    <property type="entry name" value="FIDO DOMAIN-CONTAINING PROTEIN"/>
    <property type="match status" value="1"/>
</dbReference>
<evidence type="ECO:0000313" key="5">
    <source>
        <dbReference type="Proteomes" id="UP001153618"/>
    </source>
</evidence>
<dbReference type="AlphaFoldDB" id="A0A9W4HYN1"/>
<dbReference type="InterPro" id="IPR036597">
    <property type="entry name" value="Fido-like_dom_sf"/>
</dbReference>
<comment type="caution">
    <text evidence="4">The sequence shown here is derived from an EMBL/GenBank/DDBJ whole genome shotgun (WGS) entry which is preliminary data.</text>
</comment>
<dbReference type="InterPro" id="IPR040198">
    <property type="entry name" value="Fido_containing"/>
</dbReference>
<dbReference type="Pfam" id="PF02661">
    <property type="entry name" value="Fic"/>
    <property type="match status" value="1"/>
</dbReference>
<proteinExistence type="predicted"/>
<feature type="binding site" evidence="2">
    <location>
        <begin position="301"/>
        <end position="308"/>
    </location>
    <ligand>
        <name>ATP</name>
        <dbReference type="ChEBI" id="CHEBI:30616"/>
    </ligand>
</feature>
<reference evidence="4" key="1">
    <citation type="submission" date="2021-07" db="EMBL/GenBank/DDBJ databases">
        <authorList>
            <person name="Branca A.L. A."/>
        </authorList>
    </citation>
    <scope>NUCLEOTIDE SEQUENCE</scope>
</reference>
<evidence type="ECO:0000259" key="3">
    <source>
        <dbReference type="PROSITE" id="PS51459"/>
    </source>
</evidence>
<dbReference type="Gene3D" id="1.10.3290.10">
    <property type="entry name" value="Fido-like domain"/>
    <property type="match status" value="1"/>
</dbReference>
<name>A0A9W4HYN1_PENOL</name>
<feature type="domain" description="Fido" evidence="3">
    <location>
        <begin position="222"/>
        <end position="370"/>
    </location>
</feature>
<organism evidence="4 5">
    <name type="scientific">Penicillium olsonii</name>
    <dbReference type="NCBI Taxonomy" id="99116"/>
    <lineage>
        <taxon>Eukaryota</taxon>
        <taxon>Fungi</taxon>
        <taxon>Dikarya</taxon>
        <taxon>Ascomycota</taxon>
        <taxon>Pezizomycotina</taxon>
        <taxon>Eurotiomycetes</taxon>
        <taxon>Eurotiomycetidae</taxon>
        <taxon>Eurotiales</taxon>
        <taxon>Aspergillaceae</taxon>
        <taxon>Penicillium</taxon>
    </lineage>
</organism>
<keyword evidence="2" id="KW-0547">Nucleotide-binding</keyword>
<dbReference type="PROSITE" id="PS51459">
    <property type="entry name" value="FIDO"/>
    <property type="match status" value="1"/>
</dbReference>
<gene>
    <name evidence="4" type="ORF">POLS_LOCUS6599</name>
</gene>
<feature type="active site" evidence="1">
    <location>
        <position position="297"/>
    </location>
</feature>
<evidence type="ECO:0000256" key="2">
    <source>
        <dbReference type="PIRSR" id="PIRSR640198-2"/>
    </source>
</evidence>
<dbReference type="GO" id="GO:0005524">
    <property type="term" value="F:ATP binding"/>
    <property type="evidence" value="ECO:0007669"/>
    <property type="project" value="UniProtKB-KW"/>
</dbReference>
<accession>A0A9W4HYN1</accession>
<keyword evidence="5" id="KW-1185">Reference proteome</keyword>
<dbReference type="OrthoDB" id="439046at2759"/>
<dbReference type="SUPFAM" id="SSF140931">
    <property type="entry name" value="Fic-like"/>
    <property type="match status" value="1"/>
</dbReference>
<sequence length="387" mass="43323">MGAELHCPFYQISFTKDYYGTRMAYDMNSPTQECASFWNIFDDWEITSQSASTPLTLGLIPISLPKAIKEHMESTMLKHNSVTANSLHGVKGHLTISMEEAYDYKIAHEEFDPEVVYPEVVQLGNQISNILEAELAPEDECAFEEHIVGSLAAMVYGIFKDENAPEQLGEDSEEFRALEHSILHKGLPTSKSAILRSRVEIIQHAKAASFLITQLCLHDKDLSERAILQKHGILTYKVDADEVSAGFHTFPAPALVPSKMKAMISDLEYDLSQCVKRGTIDPISLAAKYAHIFINIHPFIDGNGRMCRLILNAMLLKFGSFLVCLGAGEEERRKYLEIAADGSALEDLYEDAEEDEKPKLHKQLSSFVLDHVKEDMKKLIDSVSGPR</sequence>
<dbReference type="PANTHER" id="PTHR13504">
    <property type="entry name" value="FIDO DOMAIN-CONTAINING PROTEIN DDB_G0283145"/>
    <property type="match status" value="1"/>
</dbReference>
<evidence type="ECO:0000256" key="1">
    <source>
        <dbReference type="PIRSR" id="PIRSR640198-1"/>
    </source>
</evidence>
<dbReference type="InterPro" id="IPR003812">
    <property type="entry name" value="Fido"/>
</dbReference>
<keyword evidence="2" id="KW-0067">ATP-binding</keyword>
<dbReference type="EMBL" id="CAJVOS010000038">
    <property type="protein sequence ID" value="CAG8168652.1"/>
    <property type="molecule type" value="Genomic_DNA"/>
</dbReference>
<evidence type="ECO:0000313" key="4">
    <source>
        <dbReference type="EMBL" id="CAG8168652.1"/>
    </source>
</evidence>
<protein>
    <recommendedName>
        <fullName evidence="3">Fido domain-containing protein</fullName>
    </recommendedName>
</protein>